<protein>
    <recommendedName>
        <fullName evidence="3">YpjP family protein</fullName>
    </recommendedName>
</protein>
<sequence>MKLWMRKIAVALIAVITLGIYIPELDIDVEAEQSKETADPNSDLHEKAITGDSEAPFLSAELPDEYTDISEPDPIQGLRDKAREQALVKMGPRITAKVEDEFQTAILPKMEEALQLILDETETTDFQYYSITEQPSDGLGERIFNIYDERTGKDIARFDVRRENRPMEGYWFNFHYHVKRDGFERHHDIGDIYWDKNIPPKWMA</sequence>
<accession>A0A4Y9A9J5</accession>
<dbReference type="EMBL" id="SRHY01000033">
    <property type="protein sequence ID" value="TFJ91972.1"/>
    <property type="molecule type" value="Genomic_DNA"/>
</dbReference>
<evidence type="ECO:0000313" key="2">
    <source>
        <dbReference type="Proteomes" id="UP000298484"/>
    </source>
</evidence>
<dbReference type="AlphaFoldDB" id="A0A4Y9A9J5"/>
<evidence type="ECO:0008006" key="3">
    <source>
        <dbReference type="Google" id="ProtNLM"/>
    </source>
</evidence>
<name>A0A4Y9A9J5_9BACI</name>
<organism evidence="1 2">
    <name type="scientific">Lentibacillus salicampi</name>
    <dbReference type="NCBI Taxonomy" id="175306"/>
    <lineage>
        <taxon>Bacteria</taxon>
        <taxon>Bacillati</taxon>
        <taxon>Bacillota</taxon>
        <taxon>Bacilli</taxon>
        <taxon>Bacillales</taxon>
        <taxon>Bacillaceae</taxon>
        <taxon>Lentibacillus</taxon>
    </lineage>
</organism>
<dbReference type="Pfam" id="PF14005">
    <property type="entry name" value="YpjP"/>
    <property type="match status" value="1"/>
</dbReference>
<reference evidence="1 2" key="1">
    <citation type="submission" date="2019-03" db="EMBL/GenBank/DDBJ databases">
        <title>Genome sequence of Lentibacillus salicampi ATCC BAA-719.</title>
        <authorList>
            <person name="Maclea K.S."/>
            <person name="Simoes Junior M."/>
        </authorList>
    </citation>
    <scope>NUCLEOTIDE SEQUENCE [LARGE SCALE GENOMIC DNA]</scope>
    <source>
        <strain evidence="1 2">ATCC BAA-719</strain>
    </source>
</reference>
<dbReference type="Proteomes" id="UP000298484">
    <property type="component" value="Unassembled WGS sequence"/>
</dbReference>
<evidence type="ECO:0000313" key="1">
    <source>
        <dbReference type="EMBL" id="TFJ91972.1"/>
    </source>
</evidence>
<dbReference type="InterPro" id="IPR025616">
    <property type="entry name" value="YpjP"/>
</dbReference>
<dbReference type="OrthoDB" id="2435352at2"/>
<proteinExistence type="predicted"/>
<keyword evidence="2" id="KW-1185">Reference proteome</keyword>
<gene>
    <name evidence="1" type="ORF">E4U82_14825</name>
</gene>
<dbReference type="RefSeq" id="WP_135110936.1">
    <property type="nucleotide sequence ID" value="NZ_SRHY01000033.1"/>
</dbReference>
<comment type="caution">
    <text evidence="1">The sequence shown here is derived from an EMBL/GenBank/DDBJ whole genome shotgun (WGS) entry which is preliminary data.</text>
</comment>